<dbReference type="Pfam" id="PF08840">
    <property type="entry name" value="BAAT_C"/>
    <property type="match status" value="1"/>
</dbReference>
<accession>A0A9D3ME00</accession>
<evidence type="ECO:0000256" key="5">
    <source>
        <dbReference type="SAM" id="MobiDB-lite"/>
    </source>
</evidence>
<feature type="region of interest" description="Disordered" evidence="5">
    <location>
        <begin position="581"/>
        <end position="605"/>
    </location>
</feature>
<dbReference type="InterPro" id="IPR000276">
    <property type="entry name" value="GPCR_Rhodpsn"/>
</dbReference>
<dbReference type="EMBL" id="JAFIRN010000006">
    <property type="protein sequence ID" value="KAG5846864.1"/>
    <property type="molecule type" value="Genomic_DNA"/>
</dbReference>
<evidence type="ECO:0000256" key="3">
    <source>
        <dbReference type="ARBA" id="ARBA00022989"/>
    </source>
</evidence>
<dbReference type="GO" id="GO:0016020">
    <property type="term" value="C:membrane"/>
    <property type="evidence" value="ECO:0007669"/>
    <property type="project" value="UniProtKB-SubCell"/>
</dbReference>
<dbReference type="SUPFAM" id="SSF53474">
    <property type="entry name" value="alpha/beta-Hydrolases"/>
    <property type="match status" value="1"/>
</dbReference>
<evidence type="ECO:0000313" key="9">
    <source>
        <dbReference type="Proteomes" id="UP001044222"/>
    </source>
</evidence>
<evidence type="ECO:0000256" key="4">
    <source>
        <dbReference type="ARBA" id="ARBA00023136"/>
    </source>
</evidence>
<dbReference type="Pfam" id="PF00001">
    <property type="entry name" value="7tm_1"/>
    <property type="match status" value="1"/>
</dbReference>
<dbReference type="GO" id="GO:0047617">
    <property type="term" value="F:fatty acyl-CoA hydrolase activity"/>
    <property type="evidence" value="ECO:0007669"/>
    <property type="project" value="TreeGrafter"/>
</dbReference>
<proteinExistence type="predicted"/>
<evidence type="ECO:0000256" key="2">
    <source>
        <dbReference type="ARBA" id="ARBA00022692"/>
    </source>
</evidence>
<evidence type="ECO:0000259" key="7">
    <source>
        <dbReference type="PROSITE" id="PS50262"/>
    </source>
</evidence>
<reference evidence="8" key="1">
    <citation type="submission" date="2021-01" db="EMBL/GenBank/DDBJ databases">
        <title>A chromosome-scale assembly of European eel, Anguilla anguilla.</title>
        <authorList>
            <person name="Henkel C."/>
            <person name="Jong-Raadsen S.A."/>
            <person name="Dufour S."/>
            <person name="Weltzien F.-A."/>
            <person name="Palstra A.P."/>
            <person name="Pelster B."/>
            <person name="Spaink H.P."/>
            <person name="Van Den Thillart G.E."/>
            <person name="Jansen H."/>
            <person name="Zahm M."/>
            <person name="Klopp C."/>
            <person name="Cedric C."/>
            <person name="Louis A."/>
            <person name="Berthelot C."/>
            <person name="Parey E."/>
            <person name="Roest Crollius H."/>
            <person name="Montfort J."/>
            <person name="Robinson-Rechavi M."/>
            <person name="Bucao C."/>
            <person name="Bouchez O."/>
            <person name="Gislard M."/>
            <person name="Lluch J."/>
            <person name="Milhes M."/>
            <person name="Lampietro C."/>
            <person name="Lopez Roques C."/>
            <person name="Donnadieu C."/>
            <person name="Braasch I."/>
            <person name="Desvignes T."/>
            <person name="Postlethwait J."/>
            <person name="Bobe J."/>
            <person name="Guiguen Y."/>
            <person name="Dirks R."/>
        </authorList>
    </citation>
    <scope>NUCLEOTIDE SEQUENCE</scope>
    <source>
        <strain evidence="8">Tag_6206</strain>
        <tissue evidence="8">Liver</tissue>
    </source>
</reference>
<dbReference type="InterPro" id="IPR014940">
    <property type="entry name" value="BAAT_C"/>
</dbReference>
<comment type="caution">
    <text evidence="8">The sequence shown here is derived from an EMBL/GenBank/DDBJ whole genome shotgun (WGS) entry which is preliminary data.</text>
</comment>
<feature type="transmembrane region" description="Helical" evidence="6">
    <location>
        <begin position="278"/>
        <end position="301"/>
    </location>
</feature>
<feature type="region of interest" description="Disordered" evidence="5">
    <location>
        <begin position="631"/>
        <end position="707"/>
    </location>
</feature>
<dbReference type="GO" id="GO:0004930">
    <property type="term" value="F:G protein-coupled receptor activity"/>
    <property type="evidence" value="ECO:0007669"/>
    <property type="project" value="InterPro"/>
</dbReference>
<feature type="transmembrane region" description="Helical" evidence="6">
    <location>
        <begin position="465"/>
        <end position="487"/>
    </location>
</feature>
<dbReference type="InterPro" id="IPR017452">
    <property type="entry name" value="GPCR_Rhodpsn_7TM"/>
</dbReference>
<keyword evidence="9" id="KW-1185">Reference proteome</keyword>
<keyword evidence="2 6" id="KW-0812">Transmembrane</keyword>
<dbReference type="PANTHER" id="PTHR10824">
    <property type="entry name" value="ACYL-COENZYME A THIOESTERASE-RELATED"/>
    <property type="match status" value="1"/>
</dbReference>
<comment type="subcellular location">
    <subcellularLocation>
        <location evidence="1">Membrane</location>
    </subcellularLocation>
</comment>
<dbReference type="AlphaFoldDB" id="A0A9D3ME00"/>
<feature type="domain" description="G-protein coupled receptors family 1 profile" evidence="7">
    <location>
        <begin position="257"/>
        <end position="520"/>
    </location>
</feature>
<dbReference type="PROSITE" id="PS50262">
    <property type="entry name" value="G_PROTEIN_RECEP_F1_2"/>
    <property type="match status" value="1"/>
</dbReference>
<keyword evidence="4 6" id="KW-0472">Membrane</keyword>
<dbReference type="Gene3D" id="1.20.1070.10">
    <property type="entry name" value="Rhodopsin 7-helix transmembrane proteins"/>
    <property type="match status" value="1"/>
</dbReference>
<evidence type="ECO:0000256" key="1">
    <source>
        <dbReference type="ARBA" id="ARBA00004370"/>
    </source>
</evidence>
<dbReference type="InterPro" id="IPR029058">
    <property type="entry name" value="AB_hydrolase_fold"/>
</dbReference>
<dbReference type="Proteomes" id="UP001044222">
    <property type="component" value="Chromosome 6"/>
</dbReference>
<dbReference type="GO" id="GO:0006631">
    <property type="term" value="P:fatty acid metabolic process"/>
    <property type="evidence" value="ECO:0007669"/>
    <property type="project" value="TreeGrafter"/>
</dbReference>
<feature type="transmembrane region" description="Helical" evidence="6">
    <location>
        <begin position="499"/>
        <end position="523"/>
    </location>
</feature>
<evidence type="ECO:0000313" key="8">
    <source>
        <dbReference type="EMBL" id="KAG5846864.1"/>
    </source>
</evidence>
<feature type="transmembrane region" description="Helical" evidence="6">
    <location>
        <begin position="321"/>
        <end position="340"/>
    </location>
</feature>
<sequence length="707" mass="76110">MHTLGGGLSEANGCLLANHGFVVLSLAFGATKICPKTSKKFDLEYFEEAIMFLRTLPEVKAPGVGILSISKSGDLALSMASFLSGVSATVCVNGCSANVMVPLHYRDMVIPSLRTDLNKVRTTESGVLDVSNVMLDPMAPENQACLIPIERANCKFLFAVSGDDGNWKSCYYAEQMTKRLKDHGKDNPEVVVYPKAGHFLEVPYMPHCATGRHAAAGNAVVAFGVTPVLMLRRSQEQTYRNFTTTVQVLIFIGSLLGNSVVLWFTCRTTILKPVTNCLVRNLACSSVCACLVCLPSDMVLSAGSPCCWRLLPPLLCKVVKFLHKLFCSVTILTFAAIAMDRYYSVLYPLERKISDAKFRGLVIYMWVHGAVVSLPVFAVSNVVDVYAVSACPDSQSSSLGHLVYTVTYNVTTVVLPLAVVFFFLTLIRHALSASQKKKAVVAALRTPRSGTSIPYVSQREAELHATLLCSVLAFMACGAPYAALVVYRCSPGAPRDVPVSLLLTAIWLPKVSLLSSPALFLALNRPVRRCLLGALARLHRRYSRRNAGGGGGAGAGAGGGAGARSGSQLLEMFHVGQQQIFRPSEEDEEAAATLARPGGRGEEPQQAVEVALVPVASPLYGCTTSAAQVAPVSGPEAEGDRYGGQVGYGPFELPPQWLSETRSSKKRLLPPLGTTPEELIQTKQPRARPEHRISRNNKVSTFPPAES</sequence>
<feature type="transmembrane region" description="Helical" evidence="6">
    <location>
        <begin position="246"/>
        <end position="266"/>
    </location>
</feature>
<protein>
    <recommendedName>
        <fullName evidence="7">G-protein coupled receptors family 1 profile domain-containing protein</fullName>
    </recommendedName>
</protein>
<gene>
    <name evidence="8" type="ORF">ANANG_G00119500</name>
</gene>
<evidence type="ECO:0000256" key="6">
    <source>
        <dbReference type="SAM" id="Phobius"/>
    </source>
</evidence>
<name>A0A9D3ME00_ANGAN</name>
<feature type="compositionally biased region" description="Low complexity" evidence="5">
    <location>
        <begin position="669"/>
        <end position="679"/>
    </location>
</feature>
<keyword evidence="3 6" id="KW-1133">Transmembrane helix</keyword>
<feature type="transmembrane region" description="Helical" evidence="6">
    <location>
        <begin position="403"/>
        <end position="427"/>
    </location>
</feature>
<dbReference type="SUPFAM" id="SSF81321">
    <property type="entry name" value="Family A G protein-coupled receptor-like"/>
    <property type="match status" value="1"/>
</dbReference>
<dbReference type="Gene3D" id="3.40.50.1820">
    <property type="entry name" value="alpha/beta hydrolase"/>
    <property type="match status" value="1"/>
</dbReference>
<dbReference type="GO" id="GO:0006637">
    <property type="term" value="P:acyl-CoA metabolic process"/>
    <property type="evidence" value="ECO:0007669"/>
    <property type="project" value="TreeGrafter"/>
</dbReference>
<dbReference type="PANTHER" id="PTHR10824:SF17">
    <property type="entry name" value="ACYL-COENZYME A THIOESTERASE 6"/>
    <property type="match status" value="1"/>
</dbReference>
<dbReference type="PRINTS" id="PR00237">
    <property type="entry name" value="GPCRRHODOPSN"/>
</dbReference>
<organism evidence="8 9">
    <name type="scientific">Anguilla anguilla</name>
    <name type="common">European freshwater eel</name>
    <name type="synonym">Muraena anguilla</name>
    <dbReference type="NCBI Taxonomy" id="7936"/>
    <lineage>
        <taxon>Eukaryota</taxon>
        <taxon>Metazoa</taxon>
        <taxon>Chordata</taxon>
        <taxon>Craniata</taxon>
        <taxon>Vertebrata</taxon>
        <taxon>Euteleostomi</taxon>
        <taxon>Actinopterygii</taxon>
        <taxon>Neopterygii</taxon>
        <taxon>Teleostei</taxon>
        <taxon>Anguilliformes</taxon>
        <taxon>Anguillidae</taxon>
        <taxon>Anguilla</taxon>
    </lineage>
</organism>
<feature type="transmembrane region" description="Helical" evidence="6">
    <location>
        <begin position="361"/>
        <end position="383"/>
    </location>
</feature>